<sequence>MVTKNHQFFYDHKAALKQALESQEKDTVIKKLKERIGVLSGKKNKDKIKQELEEIETINIELDHRMTKLIAENEHLKHTILQYYDWIKPALNDQKNSL</sequence>
<proteinExistence type="predicted"/>
<accession>A0ABQ5B8U1</accession>
<comment type="caution">
    <text evidence="1">The sequence shown here is derived from an EMBL/GenBank/DDBJ whole genome shotgun (WGS) entry which is preliminary data.</text>
</comment>
<name>A0ABQ5B8U1_9ASTR</name>
<dbReference type="Proteomes" id="UP001151760">
    <property type="component" value="Unassembled WGS sequence"/>
</dbReference>
<reference evidence="1" key="1">
    <citation type="journal article" date="2022" name="Int. J. Mol. Sci.">
        <title>Draft Genome of Tanacetum Coccineum: Genomic Comparison of Closely Related Tanacetum-Family Plants.</title>
        <authorList>
            <person name="Yamashiro T."/>
            <person name="Shiraishi A."/>
            <person name="Nakayama K."/>
            <person name="Satake H."/>
        </authorList>
    </citation>
    <scope>NUCLEOTIDE SEQUENCE</scope>
</reference>
<evidence type="ECO:0000313" key="2">
    <source>
        <dbReference type="Proteomes" id="UP001151760"/>
    </source>
</evidence>
<gene>
    <name evidence="1" type="ORF">Tco_0857681</name>
</gene>
<reference evidence="1" key="2">
    <citation type="submission" date="2022-01" db="EMBL/GenBank/DDBJ databases">
        <authorList>
            <person name="Yamashiro T."/>
            <person name="Shiraishi A."/>
            <person name="Satake H."/>
            <person name="Nakayama K."/>
        </authorList>
    </citation>
    <scope>NUCLEOTIDE SEQUENCE</scope>
</reference>
<organism evidence="1 2">
    <name type="scientific">Tanacetum coccineum</name>
    <dbReference type="NCBI Taxonomy" id="301880"/>
    <lineage>
        <taxon>Eukaryota</taxon>
        <taxon>Viridiplantae</taxon>
        <taxon>Streptophyta</taxon>
        <taxon>Embryophyta</taxon>
        <taxon>Tracheophyta</taxon>
        <taxon>Spermatophyta</taxon>
        <taxon>Magnoliopsida</taxon>
        <taxon>eudicotyledons</taxon>
        <taxon>Gunneridae</taxon>
        <taxon>Pentapetalae</taxon>
        <taxon>asterids</taxon>
        <taxon>campanulids</taxon>
        <taxon>Asterales</taxon>
        <taxon>Asteraceae</taxon>
        <taxon>Asteroideae</taxon>
        <taxon>Anthemideae</taxon>
        <taxon>Anthemidinae</taxon>
        <taxon>Tanacetum</taxon>
    </lineage>
</organism>
<keyword evidence="2" id="KW-1185">Reference proteome</keyword>
<dbReference type="EMBL" id="BQNB010013003">
    <property type="protein sequence ID" value="GJT10639.1"/>
    <property type="molecule type" value="Genomic_DNA"/>
</dbReference>
<protein>
    <submittedName>
        <fullName evidence="1">Uncharacterized protein</fullName>
    </submittedName>
</protein>
<evidence type="ECO:0000313" key="1">
    <source>
        <dbReference type="EMBL" id="GJT10639.1"/>
    </source>
</evidence>